<dbReference type="InterPro" id="IPR000524">
    <property type="entry name" value="Tscrpt_reg_HTH_GntR"/>
</dbReference>
<evidence type="ECO:0000256" key="3">
    <source>
        <dbReference type="ARBA" id="ARBA00023163"/>
    </source>
</evidence>
<dbReference type="SMART" id="SM00895">
    <property type="entry name" value="FCD"/>
    <property type="match status" value="1"/>
</dbReference>
<evidence type="ECO:0000256" key="1">
    <source>
        <dbReference type="ARBA" id="ARBA00023015"/>
    </source>
</evidence>
<dbReference type="SUPFAM" id="SSF46785">
    <property type="entry name" value="Winged helix' DNA-binding domain"/>
    <property type="match status" value="1"/>
</dbReference>
<keyword evidence="3" id="KW-0804">Transcription</keyword>
<protein>
    <submittedName>
        <fullName evidence="5">GntR family transcriptional regulator</fullName>
    </submittedName>
</protein>
<dbReference type="PROSITE" id="PS50949">
    <property type="entry name" value="HTH_GNTR"/>
    <property type="match status" value="1"/>
</dbReference>
<proteinExistence type="predicted"/>
<dbReference type="InterPro" id="IPR036388">
    <property type="entry name" value="WH-like_DNA-bd_sf"/>
</dbReference>
<keyword evidence="2" id="KW-0238">DNA-binding</keyword>
<dbReference type="PANTHER" id="PTHR43537">
    <property type="entry name" value="TRANSCRIPTIONAL REGULATOR, GNTR FAMILY"/>
    <property type="match status" value="1"/>
</dbReference>
<dbReference type="Gene3D" id="1.10.10.10">
    <property type="entry name" value="Winged helix-like DNA-binding domain superfamily/Winged helix DNA-binding domain"/>
    <property type="match status" value="1"/>
</dbReference>
<evidence type="ECO:0000313" key="5">
    <source>
        <dbReference type="EMBL" id="MFC3109705.1"/>
    </source>
</evidence>
<keyword evidence="1" id="KW-0805">Transcription regulation</keyword>
<organism evidence="5 6">
    <name type="scientific">Undibacterium arcticum</name>
    <dbReference type="NCBI Taxonomy" id="1762892"/>
    <lineage>
        <taxon>Bacteria</taxon>
        <taxon>Pseudomonadati</taxon>
        <taxon>Pseudomonadota</taxon>
        <taxon>Betaproteobacteria</taxon>
        <taxon>Burkholderiales</taxon>
        <taxon>Oxalobacteraceae</taxon>
        <taxon>Undibacterium</taxon>
    </lineage>
</organism>
<dbReference type="SUPFAM" id="SSF48008">
    <property type="entry name" value="GntR ligand-binding domain-like"/>
    <property type="match status" value="1"/>
</dbReference>
<dbReference type="Pfam" id="PF07729">
    <property type="entry name" value="FCD"/>
    <property type="match status" value="1"/>
</dbReference>
<comment type="caution">
    <text evidence="5">The sequence shown here is derived from an EMBL/GenBank/DDBJ whole genome shotgun (WGS) entry which is preliminary data.</text>
</comment>
<evidence type="ECO:0000259" key="4">
    <source>
        <dbReference type="PROSITE" id="PS50949"/>
    </source>
</evidence>
<dbReference type="SMART" id="SM00345">
    <property type="entry name" value="HTH_GNTR"/>
    <property type="match status" value="1"/>
</dbReference>
<dbReference type="CDD" id="cd07377">
    <property type="entry name" value="WHTH_GntR"/>
    <property type="match status" value="1"/>
</dbReference>
<feature type="domain" description="HTH gntR-type" evidence="4">
    <location>
        <begin position="15"/>
        <end position="82"/>
    </location>
</feature>
<dbReference type="PANTHER" id="PTHR43537:SF24">
    <property type="entry name" value="GLUCONATE OPERON TRANSCRIPTIONAL REPRESSOR"/>
    <property type="match status" value="1"/>
</dbReference>
<dbReference type="PRINTS" id="PR00035">
    <property type="entry name" value="HTHGNTR"/>
</dbReference>
<gene>
    <name evidence="5" type="ORF">ACFOFO_17330</name>
</gene>
<dbReference type="InterPro" id="IPR008920">
    <property type="entry name" value="TF_FadR/GntR_C"/>
</dbReference>
<dbReference type="RefSeq" id="WP_390332155.1">
    <property type="nucleotide sequence ID" value="NZ_JBHRTP010000054.1"/>
</dbReference>
<sequence>MNPKANSIKIERTAKTLRELSLEKMREAIINGYFLPGQRLIERTLCDELGVSRTIVREVLRHLETEGLVETGSQQGPVVATLDVSKVAEIYEIRALLEGHAARACAVLASDEVIRQLGDLINEIESAFAERDFQKVMRNTTEFYEGMFVGGGKTTSLEIVQSLNARINRLRAMTISSSGRGADAVSEMRALLDAIQHRDPDKAHEMSVAHIRRVAEIAIAKLQEASQAKQAAEAG</sequence>
<evidence type="ECO:0000313" key="6">
    <source>
        <dbReference type="Proteomes" id="UP001595530"/>
    </source>
</evidence>
<dbReference type="Proteomes" id="UP001595530">
    <property type="component" value="Unassembled WGS sequence"/>
</dbReference>
<accession>A0ABV7F700</accession>
<reference evidence="6" key="1">
    <citation type="journal article" date="2019" name="Int. J. Syst. Evol. Microbiol.">
        <title>The Global Catalogue of Microorganisms (GCM) 10K type strain sequencing project: providing services to taxonomists for standard genome sequencing and annotation.</title>
        <authorList>
            <consortium name="The Broad Institute Genomics Platform"/>
            <consortium name="The Broad Institute Genome Sequencing Center for Infectious Disease"/>
            <person name="Wu L."/>
            <person name="Ma J."/>
        </authorList>
    </citation>
    <scope>NUCLEOTIDE SEQUENCE [LARGE SCALE GENOMIC DNA]</scope>
    <source>
        <strain evidence="6">KCTC 42986</strain>
    </source>
</reference>
<keyword evidence="6" id="KW-1185">Reference proteome</keyword>
<dbReference type="Gene3D" id="1.20.120.530">
    <property type="entry name" value="GntR ligand-binding domain-like"/>
    <property type="match status" value="1"/>
</dbReference>
<dbReference type="EMBL" id="JBHRTP010000054">
    <property type="protein sequence ID" value="MFC3109705.1"/>
    <property type="molecule type" value="Genomic_DNA"/>
</dbReference>
<dbReference type="InterPro" id="IPR011711">
    <property type="entry name" value="GntR_C"/>
</dbReference>
<dbReference type="InterPro" id="IPR036390">
    <property type="entry name" value="WH_DNA-bd_sf"/>
</dbReference>
<name>A0ABV7F700_9BURK</name>
<evidence type="ECO:0000256" key="2">
    <source>
        <dbReference type="ARBA" id="ARBA00023125"/>
    </source>
</evidence>
<dbReference type="Pfam" id="PF00392">
    <property type="entry name" value="GntR"/>
    <property type="match status" value="1"/>
</dbReference>